<dbReference type="InterPro" id="IPR000983">
    <property type="entry name" value="Bac_GSPG_pilin"/>
</dbReference>
<evidence type="ECO:0000313" key="8">
    <source>
        <dbReference type="EMBL" id="AXA36651.1"/>
    </source>
</evidence>
<sequence>MANAKRMSCRSMIKAFTLIELLIVVAIIAILSAIAVPNFLEAQVRSKVARAKADMRTMAGALEQYRVDWNSYPDIFTRLLVITTPIQYISSVPRDVFRVQQATGPGPQRQRWYRYGAMPIDSPWRYALASVGPDTDIDTYSSANPGGGADNDDTNDWEPDNQALRFYPGYSPALFSDSGAIVNATTFKYIQYDPTNGTVSNGDIFRLSDYQLP</sequence>
<keyword evidence="4" id="KW-1133">Transmembrane helix</keyword>
<dbReference type="InterPro" id="IPR045584">
    <property type="entry name" value="Pilin-like"/>
</dbReference>
<dbReference type="GO" id="GO:0016020">
    <property type="term" value="C:membrane"/>
    <property type="evidence" value="ECO:0007669"/>
    <property type="project" value="UniProtKB-SubCell"/>
</dbReference>
<dbReference type="GO" id="GO:0015627">
    <property type="term" value="C:type II protein secretion system complex"/>
    <property type="evidence" value="ECO:0007669"/>
    <property type="project" value="InterPro"/>
</dbReference>
<evidence type="ECO:0000259" key="7">
    <source>
        <dbReference type="Pfam" id="PF08334"/>
    </source>
</evidence>
<dbReference type="AlphaFoldDB" id="A0A2Z4Y5Z6"/>
<evidence type="ECO:0000256" key="5">
    <source>
        <dbReference type="ARBA" id="ARBA00023136"/>
    </source>
</evidence>
<dbReference type="PRINTS" id="PR00813">
    <property type="entry name" value="BCTERIALGSPG"/>
</dbReference>
<keyword evidence="3" id="KW-0812">Transmembrane</keyword>
<dbReference type="SUPFAM" id="SSF54523">
    <property type="entry name" value="Pili subunits"/>
    <property type="match status" value="1"/>
</dbReference>
<feature type="domain" description="Type II secretion system protein GspG C-terminal" evidence="7">
    <location>
        <begin position="39"/>
        <end position="84"/>
    </location>
</feature>
<dbReference type="Pfam" id="PF07963">
    <property type="entry name" value="N_methyl"/>
    <property type="match status" value="1"/>
</dbReference>
<evidence type="ECO:0000313" key="9">
    <source>
        <dbReference type="Proteomes" id="UP000262583"/>
    </source>
</evidence>
<name>A0A2Z4Y5Z6_SUMC1</name>
<dbReference type="PANTHER" id="PTHR30093:SF44">
    <property type="entry name" value="TYPE II SECRETION SYSTEM CORE PROTEIN G"/>
    <property type="match status" value="1"/>
</dbReference>
<organism evidence="8 9">
    <name type="scientific">Sumerlaea chitinivorans</name>
    <dbReference type="NCBI Taxonomy" id="2250252"/>
    <lineage>
        <taxon>Bacteria</taxon>
        <taxon>Candidatus Sumerlaeota</taxon>
        <taxon>Candidatus Sumerlaeia</taxon>
        <taxon>Candidatus Sumerlaeales</taxon>
        <taxon>Candidatus Sumerlaeaceae</taxon>
        <taxon>Candidatus Sumerlaea</taxon>
    </lineage>
</organism>
<dbReference type="PANTHER" id="PTHR30093">
    <property type="entry name" value="GENERAL SECRETION PATHWAY PROTEIN G"/>
    <property type="match status" value="1"/>
</dbReference>
<dbReference type="EMBL" id="CP030759">
    <property type="protein sequence ID" value="AXA36651.1"/>
    <property type="molecule type" value="Genomic_DNA"/>
</dbReference>
<dbReference type="Pfam" id="PF08334">
    <property type="entry name" value="T2SSG"/>
    <property type="match status" value="1"/>
</dbReference>
<reference evidence="8 9" key="1">
    <citation type="submission" date="2018-05" db="EMBL/GenBank/DDBJ databases">
        <title>A metagenomic window into the 2 km-deep terrestrial subsurface aquifer revealed taxonomically and functionally diverse microbial community comprising novel uncultured bacterial lineages.</title>
        <authorList>
            <person name="Kadnikov V.V."/>
            <person name="Mardanov A.V."/>
            <person name="Beletsky A.V."/>
            <person name="Banks D."/>
            <person name="Pimenov N.V."/>
            <person name="Frank Y.A."/>
            <person name="Karnachuk O.V."/>
            <person name="Ravin N.V."/>
        </authorList>
    </citation>
    <scope>NUCLEOTIDE SEQUENCE [LARGE SCALE GENOMIC DNA]</scope>
    <source>
        <strain evidence="8">BY</strain>
    </source>
</reference>
<dbReference type="KEGG" id="schv:BRCON_1874"/>
<feature type="region of interest" description="Disordered" evidence="6">
    <location>
        <begin position="137"/>
        <end position="159"/>
    </location>
</feature>
<dbReference type="GO" id="GO:0015628">
    <property type="term" value="P:protein secretion by the type II secretion system"/>
    <property type="evidence" value="ECO:0007669"/>
    <property type="project" value="InterPro"/>
</dbReference>
<evidence type="ECO:0000256" key="3">
    <source>
        <dbReference type="ARBA" id="ARBA00022692"/>
    </source>
</evidence>
<comment type="subcellular location">
    <subcellularLocation>
        <location evidence="1">Membrane</location>
        <topology evidence="1">Single-pass membrane protein</topology>
    </subcellularLocation>
</comment>
<evidence type="ECO:0000256" key="4">
    <source>
        <dbReference type="ARBA" id="ARBA00022989"/>
    </source>
</evidence>
<proteinExistence type="predicted"/>
<evidence type="ECO:0000256" key="2">
    <source>
        <dbReference type="ARBA" id="ARBA00022481"/>
    </source>
</evidence>
<dbReference type="Proteomes" id="UP000262583">
    <property type="component" value="Chromosome"/>
</dbReference>
<keyword evidence="2" id="KW-0488">Methylation</keyword>
<keyword evidence="5" id="KW-0472">Membrane</keyword>
<evidence type="ECO:0000256" key="1">
    <source>
        <dbReference type="ARBA" id="ARBA00004167"/>
    </source>
</evidence>
<accession>A0A2Z4Y5Z6</accession>
<feature type="compositionally biased region" description="Acidic residues" evidence="6">
    <location>
        <begin position="150"/>
        <end position="159"/>
    </location>
</feature>
<protein>
    <submittedName>
        <fullName evidence="8">Type IV pilin PilA</fullName>
    </submittedName>
</protein>
<dbReference type="Gene3D" id="3.30.700.10">
    <property type="entry name" value="Glycoprotein, Type 4 Pilin"/>
    <property type="match status" value="1"/>
</dbReference>
<dbReference type="NCBIfam" id="TIGR02532">
    <property type="entry name" value="IV_pilin_GFxxxE"/>
    <property type="match status" value="1"/>
</dbReference>
<gene>
    <name evidence="8" type="ORF">BRCON_1874</name>
</gene>
<dbReference type="InterPro" id="IPR012902">
    <property type="entry name" value="N_methyl_site"/>
</dbReference>
<evidence type="ECO:0000256" key="6">
    <source>
        <dbReference type="SAM" id="MobiDB-lite"/>
    </source>
</evidence>
<dbReference type="InterPro" id="IPR013545">
    <property type="entry name" value="T2SS_protein-GspG_C"/>
</dbReference>